<dbReference type="SUPFAM" id="SSF103481">
    <property type="entry name" value="Multidrug resistance efflux transporter EmrE"/>
    <property type="match status" value="2"/>
</dbReference>
<protein>
    <recommendedName>
        <fullName evidence="6">EamA domain-containing protein</fullName>
    </recommendedName>
</protein>
<feature type="transmembrane region" description="Helical" evidence="5">
    <location>
        <begin position="150"/>
        <end position="170"/>
    </location>
</feature>
<evidence type="ECO:0000313" key="7">
    <source>
        <dbReference type="EMBL" id="KAL0488439.1"/>
    </source>
</evidence>
<gene>
    <name evidence="7" type="ORF">AKO1_015606</name>
</gene>
<evidence type="ECO:0000259" key="6">
    <source>
        <dbReference type="Pfam" id="PF00892"/>
    </source>
</evidence>
<accession>A0AAW2ZGF4</accession>
<evidence type="ECO:0000256" key="1">
    <source>
        <dbReference type="ARBA" id="ARBA00004141"/>
    </source>
</evidence>
<feature type="transmembrane region" description="Helical" evidence="5">
    <location>
        <begin position="217"/>
        <end position="240"/>
    </location>
</feature>
<evidence type="ECO:0000313" key="8">
    <source>
        <dbReference type="Proteomes" id="UP001431209"/>
    </source>
</evidence>
<proteinExistence type="predicted"/>
<feature type="transmembrane region" description="Helical" evidence="5">
    <location>
        <begin position="285"/>
        <end position="302"/>
    </location>
</feature>
<dbReference type="InterPro" id="IPR050638">
    <property type="entry name" value="AA-Vitamin_Transporters"/>
</dbReference>
<dbReference type="InterPro" id="IPR000620">
    <property type="entry name" value="EamA_dom"/>
</dbReference>
<dbReference type="Pfam" id="PF00892">
    <property type="entry name" value="EamA"/>
    <property type="match status" value="2"/>
</dbReference>
<feature type="transmembrane region" description="Helical" evidence="5">
    <location>
        <begin position="94"/>
        <end position="111"/>
    </location>
</feature>
<feature type="domain" description="EamA" evidence="6">
    <location>
        <begin position="12"/>
        <end position="166"/>
    </location>
</feature>
<keyword evidence="3 5" id="KW-1133">Transmembrane helix</keyword>
<reference evidence="7 8" key="1">
    <citation type="submission" date="2024-03" db="EMBL/GenBank/DDBJ databases">
        <title>The Acrasis kona genome and developmental transcriptomes reveal deep origins of eukaryotic multicellular pathways.</title>
        <authorList>
            <person name="Sheikh S."/>
            <person name="Fu C.-J."/>
            <person name="Brown M.W."/>
            <person name="Baldauf S.L."/>
        </authorList>
    </citation>
    <scope>NUCLEOTIDE SEQUENCE [LARGE SCALE GENOMIC DNA]</scope>
    <source>
        <strain evidence="7 8">ATCC MYA-3509</strain>
    </source>
</reference>
<dbReference type="EMBL" id="JAOPGA020001439">
    <property type="protein sequence ID" value="KAL0488439.1"/>
    <property type="molecule type" value="Genomic_DNA"/>
</dbReference>
<dbReference type="Proteomes" id="UP001431209">
    <property type="component" value="Unassembled WGS sequence"/>
</dbReference>
<evidence type="ECO:0000256" key="3">
    <source>
        <dbReference type="ARBA" id="ARBA00022989"/>
    </source>
</evidence>
<keyword evidence="8" id="KW-1185">Reference proteome</keyword>
<feature type="transmembrane region" description="Helical" evidence="5">
    <location>
        <begin position="123"/>
        <end position="143"/>
    </location>
</feature>
<name>A0AAW2ZGF4_9EUKA</name>
<feature type="transmembrane region" description="Helical" evidence="5">
    <location>
        <begin position="256"/>
        <end position="278"/>
    </location>
</feature>
<evidence type="ECO:0000256" key="2">
    <source>
        <dbReference type="ARBA" id="ARBA00022692"/>
    </source>
</evidence>
<keyword evidence="2 5" id="KW-0812">Transmembrane</keyword>
<organism evidence="7 8">
    <name type="scientific">Acrasis kona</name>
    <dbReference type="NCBI Taxonomy" id="1008807"/>
    <lineage>
        <taxon>Eukaryota</taxon>
        <taxon>Discoba</taxon>
        <taxon>Heterolobosea</taxon>
        <taxon>Tetramitia</taxon>
        <taxon>Eutetramitia</taxon>
        <taxon>Acrasidae</taxon>
        <taxon>Acrasis</taxon>
    </lineage>
</organism>
<dbReference type="InterPro" id="IPR037185">
    <property type="entry name" value="EmrE-like"/>
</dbReference>
<evidence type="ECO:0000256" key="4">
    <source>
        <dbReference type="ARBA" id="ARBA00023136"/>
    </source>
</evidence>
<dbReference type="AlphaFoldDB" id="A0AAW2ZGF4"/>
<dbReference type="PANTHER" id="PTHR32322:SF2">
    <property type="entry name" value="EAMA DOMAIN-CONTAINING PROTEIN"/>
    <property type="match status" value="1"/>
</dbReference>
<feature type="transmembrane region" description="Helical" evidence="5">
    <location>
        <begin position="308"/>
        <end position="326"/>
    </location>
</feature>
<evidence type="ECO:0000256" key="5">
    <source>
        <dbReference type="SAM" id="Phobius"/>
    </source>
</evidence>
<feature type="domain" description="EamA" evidence="6">
    <location>
        <begin position="187"/>
        <end position="325"/>
    </location>
</feature>
<comment type="subcellular location">
    <subcellularLocation>
        <location evidence="1">Membrane</location>
        <topology evidence="1">Multi-pass membrane protein</topology>
    </subcellularLocation>
</comment>
<feature type="transmembrane region" description="Helical" evidence="5">
    <location>
        <begin position="12"/>
        <end position="29"/>
    </location>
</feature>
<dbReference type="PROSITE" id="PS51257">
    <property type="entry name" value="PROKAR_LIPOPROTEIN"/>
    <property type="match status" value="1"/>
</dbReference>
<feature type="transmembrane region" description="Helical" evidence="5">
    <location>
        <begin position="41"/>
        <end position="59"/>
    </location>
</feature>
<feature type="transmembrane region" description="Helical" evidence="5">
    <location>
        <begin position="185"/>
        <end position="205"/>
    </location>
</feature>
<dbReference type="GO" id="GO:0016020">
    <property type="term" value="C:membrane"/>
    <property type="evidence" value="ECO:0007669"/>
    <property type="project" value="UniProtKB-SubCell"/>
</dbReference>
<keyword evidence="4 5" id="KW-0472">Membrane</keyword>
<dbReference type="PANTHER" id="PTHR32322">
    <property type="entry name" value="INNER MEMBRANE TRANSPORTER"/>
    <property type="match status" value="1"/>
</dbReference>
<sequence>MVVTVKQQLTTHFLLLVANFAYSCAYVIAKTPLKVIHPLHYTSIRSLISTILMLLFWIVRDFNFSFEYRKQEQNKERQSWVSWTMGKIPNSRDALLLGLSGFFLIPLNQNLNSAGLVFVDGVVAGAIQPSVVVFTAIISIILGNEAKSGLKFFGMLLSVVGATCMVMIKINQSDSVLELEISRDSIIGTCLFLGNCLCYSIAMNINRYLQDHHNMSSTVVSVWSSIFGCLFSCVLSLMFYSLTDFTKCDLYCVLGVFYHGSVASAFPYMINVFAVGLLSPVVMSIYITTIPIFSVIIDYVLYERMISISSILAISTIIAGVFLVGYSKHQESKGKEQIIMLDMGQPQSYSTDVLRRRKY</sequence>
<comment type="caution">
    <text evidence="7">The sequence shown here is derived from an EMBL/GenBank/DDBJ whole genome shotgun (WGS) entry which is preliminary data.</text>
</comment>